<dbReference type="PANTHER" id="PTHR43540:SF1">
    <property type="entry name" value="ISOCHORISMATASE HYDROLASE"/>
    <property type="match status" value="1"/>
</dbReference>
<sequence>MTAGGGTALIAVDLQSDFSAGFPGDPTALDRVTTNAARAVDAARHGGTEVVFVRFVGDVEHQRPSWRRRDELLGKRPKCREGSSGAEFHKVAPAPGERVFTKRACFDAFLSDGFERHLSERGVGHLVFVGLFTDVCVDSTARTAFQKGFHVTVLTDCTASLHLPDAEILRFMRLVYGARTTTLTPEEAAAWATSTAIPFPAASPAAPPTPARGSARASRAASA</sequence>
<dbReference type="RefSeq" id="WP_120696889.1">
    <property type="nucleotide sequence ID" value="NZ_RBDX01000006.1"/>
</dbReference>
<evidence type="ECO:0000313" key="7">
    <source>
        <dbReference type="Proteomes" id="UP000275024"/>
    </source>
</evidence>
<evidence type="ECO:0000313" key="5">
    <source>
        <dbReference type="EMBL" id="RKN24554.1"/>
    </source>
</evidence>
<dbReference type="EMBL" id="RBDX01000006">
    <property type="protein sequence ID" value="RKN10212.1"/>
    <property type="molecule type" value="Genomic_DNA"/>
</dbReference>
<dbReference type="CDD" id="cd00431">
    <property type="entry name" value="cysteine_hydrolases"/>
    <property type="match status" value="1"/>
</dbReference>
<dbReference type="PANTHER" id="PTHR43540">
    <property type="entry name" value="PEROXYUREIDOACRYLATE/UREIDOACRYLATE AMIDOHYDROLASE-RELATED"/>
    <property type="match status" value="1"/>
</dbReference>
<keyword evidence="6" id="KW-1185">Reference proteome</keyword>
<dbReference type="GO" id="GO:0016787">
    <property type="term" value="F:hydrolase activity"/>
    <property type="evidence" value="ECO:0007669"/>
    <property type="project" value="UniProtKB-KW"/>
</dbReference>
<dbReference type="EMBL" id="RBDY01000006">
    <property type="protein sequence ID" value="RKN24554.1"/>
    <property type="molecule type" value="Genomic_DNA"/>
</dbReference>
<evidence type="ECO:0000259" key="3">
    <source>
        <dbReference type="Pfam" id="PF00857"/>
    </source>
</evidence>
<keyword evidence="1 4" id="KW-0378">Hydrolase</keyword>
<proteinExistence type="predicted"/>
<feature type="region of interest" description="Disordered" evidence="2">
    <location>
        <begin position="199"/>
        <end position="223"/>
    </location>
</feature>
<dbReference type="OrthoDB" id="9814140at2"/>
<dbReference type="Proteomes" id="UP000268652">
    <property type="component" value="Unassembled WGS sequence"/>
</dbReference>
<organism evidence="4 7">
    <name type="scientific">Streptomyces radicis</name>
    <dbReference type="NCBI Taxonomy" id="1750517"/>
    <lineage>
        <taxon>Bacteria</taxon>
        <taxon>Bacillati</taxon>
        <taxon>Actinomycetota</taxon>
        <taxon>Actinomycetes</taxon>
        <taxon>Kitasatosporales</taxon>
        <taxon>Streptomycetaceae</taxon>
        <taxon>Streptomyces</taxon>
    </lineage>
</organism>
<dbReference type="Pfam" id="PF00857">
    <property type="entry name" value="Isochorismatase"/>
    <property type="match status" value="1"/>
</dbReference>
<comment type="caution">
    <text evidence="4">The sequence shown here is derived from an EMBL/GenBank/DDBJ whole genome shotgun (WGS) entry which is preliminary data.</text>
</comment>
<reference evidence="6 7" key="1">
    <citation type="submission" date="2018-09" db="EMBL/GenBank/DDBJ databases">
        <title>Streptomyces sp. nov. DS1-2, an endophytic actinomycete isolated from roots of Dendrobium scabrilingue.</title>
        <authorList>
            <person name="Kuncharoen N."/>
            <person name="Kudo T."/>
            <person name="Ohkuma M."/>
            <person name="Yuki M."/>
            <person name="Tanasupawat S."/>
        </authorList>
    </citation>
    <scope>NUCLEOTIDE SEQUENCE [LARGE SCALE GENOMIC DNA]</scope>
    <source>
        <strain evidence="4 7">AZ1-7</strain>
        <strain evidence="5 6">DS1-2</strain>
    </source>
</reference>
<name>A0A3A9WC38_9ACTN</name>
<feature type="compositionally biased region" description="Low complexity" evidence="2">
    <location>
        <begin position="211"/>
        <end position="223"/>
    </location>
</feature>
<accession>A0A3A9WC38</accession>
<dbReference type="InterPro" id="IPR050272">
    <property type="entry name" value="Isochorismatase-like_hydrls"/>
</dbReference>
<gene>
    <name evidence="5" type="ORF">D7318_11920</name>
    <name evidence="4" type="ORF">D7319_10740</name>
</gene>
<dbReference type="InterPro" id="IPR036380">
    <property type="entry name" value="Isochorismatase-like_sf"/>
</dbReference>
<evidence type="ECO:0000256" key="1">
    <source>
        <dbReference type="ARBA" id="ARBA00022801"/>
    </source>
</evidence>
<feature type="domain" description="Isochorismatase-like" evidence="3">
    <location>
        <begin position="7"/>
        <end position="180"/>
    </location>
</feature>
<dbReference type="AlphaFoldDB" id="A0A3A9WC38"/>
<evidence type="ECO:0000313" key="6">
    <source>
        <dbReference type="Proteomes" id="UP000268652"/>
    </source>
</evidence>
<dbReference type="InterPro" id="IPR000868">
    <property type="entry name" value="Isochorismatase-like_dom"/>
</dbReference>
<evidence type="ECO:0000256" key="2">
    <source>
        <dbReference type="SAM" id="MobiDB-lite"/>
    </source>
</evidence>
<dbReference type="Proteomes" id="UP000275024">
    <property type="component" value="Unassembled WGS sequence"/>
</dbReference>
<dbReference type="Gene3D" id="3.40.50.850">
    <property type="entry name" value="Isochorismatase-like"/>
    <property type="match status" value="1"/>
</dbReference>
<evidence type="ECO:0000313" key="4">
    <source>
        <dbReference type="EMBL" id="RKN10212.1"/>
    </source>
</evidence>
<dbReference type="SUPFAM" id="SSF52499">
    <property type="entry name" value="Isochorismatase-like hydrolases"/>
    <property type="match status" value="1"/>
</dbReference>
<protein>
    <submittedName>
        <fullName evidence="4">Cysteine hydrolase</fullName>
    </submittedName>
</protein>